<protein>
    <recommendedName>
        <fullName evidence="4">DUF2188 domain-containing protein</fullName>
    </recommendedName>
</protein>
<dbReference type="AlphaFoldDB" id="A0A1H3EDM0"/>
<feature type="region of interest" description="Disordered" evidence="1">
    <location>
        <begin position="1"/>
        <end position="82"/>
    </location>
</feature>
<keyword evidence="3" id="KW-1185">Reference proteome</keyword>
<dbReference type="OrthoDB" id="3233612at2"/>
<dbReference type="Pfam" id="PF09954">
    <property type="entry name" value="DUF2188"/>
    <property type="match status" value="1"/>
</dbReference>
<feature type="compositionally biased region" description="Basic and acidic residues" evidence="1">
    <location>
        <begin position="1"/>
        <end position="17"/>
    </location>
</feature>
<gene>
    <name evidence="2" type="ORF">SAMN05421504_103769</name>
</gene>
<evidence type="ECO:0000313" key="3">
    <source>
        <dbReference type="Proteomes" id="UP000199515"/>
    </source>
</evidence>
<dbReference type="InterPro" id="IPR018691">
    <property type="entry name" value="DUF2188"/>
</dbReference>
<accession>A0A1H3EDM0</accession>
<sequence length="82" mass="8898">MANDNERHVVPNKERGGWDVVAPGASRASSHHERQADAITRGREIVGNAGGGELRIHGRDGRLRDSDTIAPGNDPNPPRDRK</sequence>
<dbReference type="EMBL" id="FNON01000003">
    <property type="protein sequence ID" value="SDX76801.1"/>
    <property type="molecule type" value="Genomic_DNA"/>
</dbReference>
<reference evidence="2 3" key="1">
    <citation type="submission" date="2016-10" db="EMBL/GenBank/DDBJ databases">
        <authorList>
            <person name="de Groot N.N."/>
        </authorList>
    </citation>
    <scope>NUCLEOTIDE SEQUENCE [LARGE SCALE GENOMIC DNA]</scope>
    <source>
        <strain evidence="2 3">CPCC 202699</strain>
    </source>
</reference>
<dbReference type="Proteomes" id="UP000199515">
    <property type="component" value="Unassembled WGS sequence"/>
</dbReference>
<organism evidence="2 3">
    <name type="scientific">Amycolatopsis xylanica</name>
    <dbReference type="NCBI Taxonomy" id="589385"/>
    <lineage>
        <taxon>Bacteria</taxon>
        <taxon>Bacillati</taxon>
        <taxon>Actinomycetota</taxon>
        <taxon>Actinomycetes</taxon>
        <taxon>Pseudonocardiales</taxon>
        <taxon>Pseudonocardiaceae</taxon>
        <taxon>Amycolatopsis</taxon>
    </lineage>
</organism>
<proteinExistence type="predicted"/>
<dbReference type="STRING" id="589385.SAMN05421504_103769"/>
<feature type="compositionally biased region" description="Basic and acidic residues" evidence="1">
    <location>
        <begin position="30"/>
        <end position="44"/>
    </location>
</feature>
<dbReference type="RefSeq" id="WP_091289863.1">
    <property type="nucleotide sequence ID" value="NZ_FNON01000003.1"/>
</dbReference>
<name>A0A1H3EDM0_9PSEU</name>
<evidence type="ECO:0000256" key="1">
    <source>
        <dbReference type="SAM" id="MobiDB-lite"/>
    </source>
</evidence>
<evidence type="ECO:0000313" key="2">
    <source>
        <dbReference type="EMBL" id="SDX76801.1"/>
    </source>
</evidence>
<evidence type="ECO:0008006" key="4">
    <source>
        <dbReference type="Google" id="ProtNLM"/>
    </source>
</evidence>
<feature type="compositionally biased region" description="Basic and acidic residues" evidence="1">
    <location>
        <begin position="54"/>
        <end position="67"/>
    </location>
</feature>